<dbReference type="AlphaFoldDB" id="D0NJA4"/>
<dbReference type="KEGG" id="pif:PITG_12200"/>
<keyword evidence="2" id="KW-1185">Reference proteome</keyword>
<dbReference type="RefSeq" id="XP_002900815.1">
    <property type="nucleotide sequence ID" value="XM_002900769.1"/>
</dbReference>
<dbReference type="InParanoid" id="D0NJA4"/>
<sequence>MSPPMEHSMESFPLFIRPVPCRLARANLLGEGTKSNSGRIVTWTATEEDLLSGRGLLSLVDVKESS</sequence>
<accession>D0NJA4</accession>
<dbReference type="Proteomes" id="UP000006643">
    <property type="component" value="Unassembled WGS sequence"/>
</dbReference>
<gene>
    <name evidence="1" type="ORF">PITG_12200</name>
</gene>
<dbReference type="VEuPathDB" id="FungiDB:PITG_12200"/>
<evidence type="ECO:0000313" key="1">
    <source>
        <dbReference type="EMBL" id="EEY59622.1"/>
    </source>
</evidence>
<name>D0NJA4_PHYIT</name>
<evidence type="ECO:0000313" key="2">
    <source>
        <dbReference type="Proteomes" id="UP000006643"/>
    </source>
</evidence>
<dbReference type="EMBL" id="DS028141">
    <property type="protein sequence ID" value="EEY59622.1"/>
    <property type="molecule type" value="Genomic_DNA"/>
</dbReference>
<reference evidence="2" key="1">
    <citation type="journal article" date="2009" name="Nature">
        <title>Genome sequence and analysis of the Irish potato famine pathogen Phytophthora infestans.</title>
        <authorList>
            <consortium name="The Broad Institute Genome Sequencing Platform"/>
            <person name="Haas B.J."/>
            <person name="Kamoun S."/>
            <person name="Zody M.C."/>
            <person name="Jiang R.H."/>
            <person name="Handsaker R.E."/>
            <person name="Cano L.M."/>
            <person name="Grabherr M."/>
            <person name="Kodira C.D."/>
            <person name="Raffaele S."/>
            <person name="Torto-Alalibo T."/>
            <person name="Bozkurt T.O."/>
            <person name="Ah-Fong A.M."/>
            <person name="Alvarado L."/>
            <person name="Anderson V.L."/>
            <person name="Armstrong M.R."/>
            <person name="Avrova A."/>
            <person name="Baxter L."/>
            <person name="Beynon J."/>
            <person name="Boevink P.C."/>
            <person name="Bollmann S.R."/>
            <person name="Bos J.I."/>
            <person name="Bulone V."/>
            <person name="Cai G."/>
            <person name="Cakir C."/>
            <person name="Carrington J.C."/>
            <person name="Chawner M."/>
            <person name="Conti L."/>
            <person name="Costanzo S."/>
            <person name="Ewan R."/>
            <person name="Fahlgren N."/>
            <person name="Fischbach M.A."/>
            <person name="Fugelstad J."/>
            <person name="Gilroy E.M."/>
            <person name="Gnerre S."/>
            <person name="Green P.J."/>
            <person name="Grenville-Briggs L.J."/>
            <person name="Griffith J."/>
            <person name="Grunwald N.J."/>
            <person name="Horn K."/>
            <person name="Horner N.R."/>
            <person name="Hu C.H."/>
            <person name="Huitema E."/>
            <person name="Jeong D.H."/>
            <person name="Jones A.M."/>
            <person name="Jones J.D."/>
            <person name="Jones R.W."/>
            <person name="Karlsson E.K."/>
            <person name="Kunjeti S.G."/>
            <person name="Lamour K."/>
            <person name="Liu Z."/>
            <person name="Ma L."/>
            <person name="Maclean D."/>
            <person name="Chibucos M.C."/>
            <person name="McDonald H."/>
            <person name="McWalters J."/>
            <person name="Meijer H.J."/>
            <person name="Morgan W."/>
            <person name="Morris P.F."/>
            <person name="Munro C.A."/>
            <person name="O'Neill K."/>
            <person name="Ospina-Giraldo M."/>
            <person name="Pinzon A."/>
            <person name="Pritchard L."/>
            <person name="Ramsahoye B."/>
            <person name="Ren Q."/>
            <person name="Restrepo S."/>
            <person name="Roy S."/>
            <person name="Sadanandom A."/>
            <person name="Savidor A."/>
            <person name="Schornack S."/>
            <person name="Schwartz D.C."/>
            <person name="Schumann U.D."/>
            <person name="Schwessinger B."/>
            <person name="Seyer L."/>
            <person name="Sharpe T."/>
            <person name="Silvar C."/>
            <person name="Song J."/>
            <person name="Studholme D.J."/>
            <person name="Sykes S."/>
            <person name="Thines M."/>
            <person name="van de Vondervoort P.J."/>
            <person name="Phuntumart V."/>
            <person name="Wawra S."/>
            <person name="Weide R."/>
            <person name="Win J."/>
            <person name="Young C."/>
            <person name="Zhou S."/>
            <person name="Fry W."/>
            <person name="Meyers B.C."/>
            <person name="van West P."/>
            <person name="Ristaino J."/>
            <person name="Govers F."/>
            <person name="Birch P.R."/>
            <person name="Whisson S.C."/>
            <person name="Judelson H.S."/>
            <person name="Nusbaum C."/>
        </authorList>
    </citation>
    <scope>NUCLEOTIDE SEQUENCE [LARGE SCALE GENOMIC DNA]</scope>
    <source>
        <strain evidence="2">T30-4</strain>
    </source>
</reference>
<dbReference type="HOGENOM" id="CLU_2836756_0_0_1"/>
<proteinExistence type="predicted"/>
<protein>
    <submittedName>
        <fullName evidence="1">Uncharacterized protein</fullName>
    </submittedName>
</protein>
<organism evidence="1 2">
    <name type="scientific">Phytophthora infestans (strain T30-4)</name>
    <name type="common">Potato late blight agent</name>
    <dbReference type="NCBI Taxonomy" id="403677"/>
    <lineage>
        <taxon>Eukaryota</taxon>
        <taxon>Sar</taxon>
        <taxon>Stramenopiles</taxon>
        <taxon>Oomycota</taxon>
        <taxon>Peronosporomycetes</taxon>
        <taxon>Peronosporales</taxon>
        <taxon>Peronosporaceae</taxon>
        <taxon>Phytophthora</taxon>
    </lineage>
</organism>
<dbReference type="GeneID" id="9473204"/>